<proteinExistence type="predicted"/>
<reference evidence="1 2" key="1">
    <citation type="journal article" date="2015" name="Sci. Rep.">
        <title>The power of single molecule real-time sequencing technology in the de novo assembly of a eukaryotic genome.</title>
        <authorList>
            <person name="Sakai H."/>
            <person name="Naito K."/>
            <person name="Ogiso-Tanaka E."/>
            <person name="Takahashi Y."/>
            <person name="Iseki K."/>
            <person name="Muto C."/>
            <person name="Satou K."/>
            <person name="Teruya K."/>
            <person name="Shiroma A."/>
            <person name="Shimoji M."/>
            <person name="Hirano T."/>
            <person name="Itoh T."/>
            <person name="Kaga A."/>
            <person name="Tomooka N."/>
        </authorList>
    </citation>
    <scope>NUCLEOTIDE SEQUENCE [LARGE SCALE GENOMIC DNA]</scope>
    <source>
        <strain evidence="2">cv. Shumari</strain>
    </source>
</reference>
<evidence type="ECO:0000313" key="1">
    <source>
        <dbReference type="EMBL" id="BAT89660.1"/>
    </source>
</evidence>
<evidence type="ECO:0000313" key="2">
    <source>
        <dbReference type="Proteomes" id="UP000291084"/>
    </source>
</evidence>
<sequence length="83" mass="9395">MENQIHLVRDGDSRTWRMSWKQGEVMHHSSSKDVVPRLKAALGLLCHGDWMQLAGWTLVSIGETVRCHGWRGSSSYPNSGDLF</sequence>
<organism evidence="1 2">
    <name type="scientific">Vigna angularis var. angularis</name>
    <dbReference type="NCBI Taxonomy" id="157739"/>
    <lineage>
        <taxon>Eukaryota</taxon>
        <taxon>Viridiplantae</taxon>
        <taxon>Streptophyta</taxon>
        <taxon>Embryophyta</taxon>
        <taxon>Tracheophyta</taxon>
        <taxon>Spermatophyta</taxon>
        <taxon>Magnoliopsida</taxon>
        <taxon>eudicotyledons</taxon>
        <taxon>Gunneridae</taxon>
        <taxon>Pentapetalae</taxon>
        <taxon>rosids</taxon>
        <taxon>fabids</taxon>
        <taxon>Fabales</taxon>
        <taxon>Fabaceae</taxon>
        <taxon>Papilionoideae</taxon>
        <taxon>50 kb inversion clade</taxon>
        <taxon>NPAAA clade</taxon>
        <taxon>indigoferoid/millettioid clade</taxon>
        <taxon>Phaseoleae</taxon>
        <taxon>Vigna</taxon>
    </lineage>
</organism>
<dbReference type="EMBL" id="AP015039">
    <property type="protein sequence ID" value="BAT89660.1"/>
    <property type="molecule type" value="Genomic_DNA"/>
</dbReference>
<dbReference type="AlphaFoldDB" id="A0A0S3S9W0"/>
<gene>
    <name evidence="1" type="primary">Vigan.06G067400</name>
    <name evidence="1" type="ORF">VIGAN_06067400</name>
</gene>
<accession>A0A0S3S9W0</accession>
<name>A0A0S3S9W0_PHAAN</name>
<protein>
    <submittedName>
        <fullName evidence="1">Uncharacterized protein</fullName>
    </submittedName>
</protein>
<keyword evidence="2" id="KW-1185">Reference proteome</keyword>
<dbReference type="Proteomes" id="UP000291084">
    <property type="component" value="Chromosome 6"/>
</dbReference>